<organism evidence="3 4">
    <name type="scientific">Streptomyces lydicamycinicus</name>
    <dbReference type="NCBI Taxonomy" id="1546107"/>
    <lineage>
        <taxon>Bacteria</taxon>
        <taxon>Bacillati</taxon>
        <taxon>Actinomycetota</taxon>
        <taxon>Actinomycetes</taxon>
        <taxon>Kitasatosporales</taxon>
        <taxon>Streptomycetaceae</taxon>
        <taxon>Streptomyces</taxon>
    </lineage>
</organism>
<evidence type="ECO:0000256" key="1">
    <source>
        <dbReference type="SAM" id="MobiDB-lite"/>
    </source>
</evidence>
<protein>
    <recommendedName>
        <fullName evidence="2">Trypsin-co-occurring domain-containing protein</fullName>
    </recommendedName>
</protein>
<evidence type="ECO:0000259" key="2">
    <source>
        <dbReference type="Pfam" id="PF19493"/>
    </source>
</evidence>
<feature type="region of interest" description="Disordered" evidence="1">
    <location>
        <begin position="52"/>
        <end position="102"/>
    </location>
</feature>
<keyword evidence="4" id="KW-1185">Reference proteome</keyword>
<evidence type="ECO:0000313" key="3">
    <source>
        <dbReference type="EMBL" id="GAO06529.1"/>
    </source>
</evidence>
<sequence length="185" mass="18835">MPFSQVTAGVEAEKGWESAGGGPAAHVRLTGMGDVALRIDEATVVWLRAEEPAATGRPGTHEHSGTQPPSGGGRQQSGADGELELPEEFGSAQPVSVESRMSRALTRGGEALEEALRPLGGVLGQIHRSIAAGSHRPDEVTVEFGVTLGSDLSLGVFAGKGDASFKVSATWNLGQSAGEPGGTAP</sequence>
<comment type="caution">
    <text evidence="3">The sequence shown here is derived from an EMBL/GenBank/DDBJ whole genome shotgun (WGS) entry which is preliminary data.</text>
</comment>
<reference evidence="3 4" key="2">
    <citation type="journal article" date="2015" name="Stand. Genomic Sci.">
        <title>Draft genome sequence of marine-derived Streptomyces sp. TP-A0598, a producer of anti-MRSA antibiotic lydicamycins.</title>
        <authorList>
            <person name="Komaki H."/>
            <person name="Ichikawa N."/>
            <person name="Hosoyama A."/>
            <person name="Fujita N."/>
            <person name="Igarashi Y."/>
        </authorList>
    </citation>
    <scope>NUCLEOTIDE SEQUENCE [LARGE SCALE GENOMIC DNA]</scope>
    <source>
        <strain evidence="3 4">NBRC 110027</strain>
    </source>
</reference>
<gene>
    <name evidence="3" type="ORF">TPA0598_01_09000</name>
</gene>
<evidence type="ECO:0000313" key="4">
    <source>
        <dbReference type="Proteomes" id="UP000048965"/>
    </source>
</evidence>
<reference evidence="4" key="1">
    <citation type="submission" date="2014-09" db="EMBL/GenBank/DDBJ databases">
        <title>Whole genome shotgun sequence of Streptomyces sp. NBRC 110027.</title>
        <authorList>
            <person name="Komaki H."/>
            <person name="Ichikawa N."/>
            <person name="Katano-Makiyama Y."/>
            <person name="Hosoyama A."/>
            <person name="Hashimoto M."/>
            <person name="Uohara A."/>
            <person name="Kitahashi Y."/>
            <person name="Ohji S."/>
            <person name="Kimura A."/>
            <person name="Yamazoe A."/>
            <person name="Igarashi Y."/>
            <person name="Fujita N."/>
        </authorList>
    </citation>
    <scope>NUCLEOTIDE SEQUENCE [LARGE SCALE GENOMIC DNA]</scope>
    <source>
        <strain evidence="4">NBRC 110027</strain>
    </source>
</reference>
<dbReference type="AlphaFoldDB" id="A0A0P4R121"/>
<dbReference type="InterPro" id="IPR045794">
    <property type="entry name" value="Trypco1"/>
</dbReference>
<dbReference type="Proteomes" id="UP000048965">
    <property type="component" value="Unassembled WGS sequence"/>
</dbReference>
<feature type="domain" description="Trypsin-co-occurring" evidence="2">
    <location>
        <begin position="88"/>
        <end position="172"/>
    </location>
</feature>
<name>A0A0P4R121_9ACTN</name>
<proteinExistence type="predicted"/>
<feature type="region of interest" description="Disordered" evidence="1">
    <location>
        <begin position="1"/>
        <end position="21"/>
    </location>
</feature>
<dbReference type="Pfam" id="PF19493">
    <property type="entry name" value="Trypco1"/>
    <property type="match status" value="1"/>
</dbReference>
<dbReference type="NCBIfam" id="NF041216">
    <property type="entry name" value="CU044_2847_fam"/>
    <property type="match status" value="1"/>
</dbReference>
<accession>A0A0P4R121</accession>
<dbReference type="EMBL" id="BBNO01000001">
    <property type="protein sequence ID" value="GAO06529.1"/>
    <property type="molecule type" value="Genomic_DNA"/>
</dbReference>